<dbReference type="InterPro" id="IPR052895">
    <property type="entry name" value="HetReg/Transcr_Mod"/>
</dbReference>
<dbReference type="EMBL" id="JAULSU010000004">
    <property type="protein sequence ID" value="KAK0620816.1"/>
    <property type="molecule type" value="Genomic_DNA"/>
</dbReference>
<proteinExistence type="predicted"/>
<name>A0AA39WSK2_9PEZI</name>
<organism evidence="3 4">
    <name type="scientific">Immersiella caudata</name>
    <dbReference type="NCBI Taxonomy" id="314043"/>
    <lineage>
        <taxon>Eukaryota</taxon>
        <taxon>Fungi</taxon>
        <taxon>Dikarya</taxon>
        <taxon>Ascomycota</taxon>
        <taxon>Pezizomycotina</taxon>
        <taxon>Sordariomycetes</taxon>
        <taxon>Sordariomycetidae</taxon>
        <taxon>Sordariales</taxon>
        <taxon>Lasiosphaeriaceae</taxon>
        <taxon>Immersiella</taxon>
    </lineage>
</organism>
<dbReference type="PANTHER" id="PTHR24148">
    <property type="entry name" value="ANKYRIN REPEAT DOMAIN-CONTAINING PROTEIN 39 HOMOLOG-RELATED"/>
    <property type="match status" value="1"/>
</dbReference>
<protein>
    <submittedName>
        <fullName evidence="3">Heterokaryon incompatibility protein-domain-containing protein</fullName>
    </submittedName>
</protein>
<dbReference type="InterPro" id="IPR010730">
    <property type="entry name" value="HET"/>
</dbReference>
<dbReference type="Pfam" id="PF06985">
    <property type="entry name" value="HET"/>
    <property type="match status" value="1"/>
</dbReference>
<accession>A0AA39WSK2</accession>
<evidence type="ECO:0000313" key="4">
    <source>
        <dbReference type="Proteomes" id="UP001175000"/>
    </source>
</evidence>
<evidence type="ECO:0000259" key="2">
    <source>
        <dbReference type="Pfam" id="PF06985"/>
    </source>
</evidence>
<feature type="domain" description="Heterokaryon incompatibility" evidence="2">
    <location>
        <begin position="75"/>
        <end position="158"/>
    </location>
</feature>
<feature type="non-terminal residue" evidence="3">
    <location>
        <position position="159"/>
    </location>
</feature>
<dbReference type="PANTHER" id="PTHR24148:SF64">
    <property type="entry name" value="HETEROKARYON INCOMPATIBILITY DOMAIN-CONTAINING PROTEIN"/>
    <property type="match status" value="1"/>
</dbReference>
<dbReference type="AlphaFoldDB" id="A0AA39WSK2"/>
<gene>
    <name evidence="3" type="ORF">B0T14DRAFT_431080</name>
</gene>
<sequence length="159" mass="17062">MEIACRRPSDAQSLPEESDPSAPATSAAAVCPPLYAPLALDSSQGNNRLLTILPGTEPHISCSLAVANLHGPESYDALSYVWGLPSPTDVIAVNGVTVSVGCSLSSSLRCLRLPDRPRCIWADAICINQQDDAEKSWQVAMMADIYRYAENVRVFVGDE</sequence>
<keyword evidence="4" id="KW-1185">Reference proteome</keyword>
<reference evidence="3" key="1">
    <citation type="submission" date="2023-06" db="EMBL/GenBank/DDBJ databases">
        <title>Genome-scale phylogeny and comparative genomics of the fungal order Sordariales.</title>
        <authorList>
            <consortium name="Lawrence Berkeley National Laboratory"/>
            <person name="Hensen N."/>
            <person name="Bonometti L."/>
            <person name="Westerberg I."/>
            <person name="Brannstrom I.O."/>
            <person name="Guillou S."/>
            <person name="Cros-Aarteil S."/>
            <person name="Calhoun S."/>
            <person name="Haridas S."/>
            <person name="Kuo A."/>
            <person name="Mondo S."/>
            <person name="Pangilinan J."/>
            <person name="Riley R."/>
            <person name="Labutti K."/>
            <person name="Andreopoulos B."/>
            <person name="Lipzen A."/>
            <person name="Chen C."/>
            <person name="Yanf M."/>
            <person name="Daum C."/>
            <person name="Ng V."/>
            <person name="Clum A."/>
            <person name="Steindorff A."/>
            <person name="Ohm R."/>
            <person name="Martin F."/>
            <person name="Silar P."/>
            <person name="Natvig D."/>
            <person name="Lalanne C."/>
            <person name="Gautier V."/>
            <person name="Ament-Velasquez S.L."/>
            <person name="Kruys A."/>
            <person name="Hutchinson M.I."/>
            <person name="Powell A.J."/>
            <person name="Barry K."/>
            <person name="Miller A.N."/>
            <person name="Grigoriev I.V."/>
            <person name="Debuchy R."/>
            <person name="Gladieux P."/>
            <person name="Thoren M.H."/>
            <person name="Johannesson H."/>
        </authorList>
    </citation>
    <scope>NUCLEOTIDE SEQUENCE</scope>
    <source>
        <strain evidence="3">CBS 606.72</strain>
    </source>
</reference>
<evidence type="ECO:0000256" key="1">
    <source>
        <dbReference type="SAM" id="MobiDB-lite"/>
    </source>
</evidence>
<dbReference type="Proteomes" id="UP001175000">
    <property type="component" value="Unassembled WGS sequence"/>
</dbReference>
<comment type="caution">
    <text evidence="3">The sequence shown here is derived from an EMBL/GenBank/DDBJ whole genome shotgun (WGS) entry which is preliminary data.</text>
</comment>
<feature type="region of interest" description="Disordered" evidence="1">
    <location>
        <begin position="1"/>
        <end position="26"/>
    </location>
</feature>
<evidence type="ECO:0000313" key="3">
    <source>
        <dbReference type="EMBL" id="KAK0620816.1"/>
    </source>
</evidence>